<dbReference type="EMBL" id="VSSQ01000151">
    <property type="protein sequence ID" value="MPL81538.1"/>
    <property type="molecule type" value="Genomic_DNA"/>
</dbReference>
<dbReference type="CDD" id="cd07344">
    <property type="entry name" value="M48_yhfN_like"/>
    <property type="match status" value="1"/>
</dbReference>
<dbReference type="PANTHER" id="PTHR30399:SF1">
    <property type="entry name" value="UTP PYROPHOSPHATASE"/>
    <property type="match status" value="1"/>
</dbReference>
<dbReference type="AlphaFoldDB" id="A0A644UR87"/>
<sequence length="246" mass="28666">MPEITINDTTFVYTLKYSKRRKTICLKIVGPHNIEITAPAKTHKIDVEKLLFSKFDWLQKKANILRTLAESPLNKAPCNGQPILFLGEQHLLQIINHSTLEYSVKQKENNIIISLPAHPNIKYDCTTLLEHWYKKTATKILIEKTRDWSSKLGVNPTKINIKDQKTRWGSCSSLGTINYNWRLIMAPLAIIDYLVIHELAHLIVPNHSSEFWQVVNRYCPDFKDRRNWLKVNGPLLMKFLHKERKA</sequence>
<comment type="caution">
    <text evidence="2">The sequence shown here is derived from an EMBL/GenBank/DDBJ whole genome shotgun (WGS) entry which is preliminary data.</text>
</comment>
<organism evidence="2">
    <name type="scientific">bioreactor metagenome</name>
    <dbReference type="NCBI Taxonomy" id="1076179"/>
    <lineage>
        <taxon>unclassified sequences</taxon>
        <taxon>metagenomes</taxon>
        <taxon>ecological metagenomes</taxon>
    </lineage>
</organism>
<evidence type="ECO:0000259" key="1">
    <source>
        <dbReference type="Pfam" id="PF01863"/>
    </source>
</evidence>
<protein>
    <recommendedName>
        <fullName evidence="1">YgjP-like metallopeptidase domain-containing protein</fullName>
    </recommendedName>
</protein>
<gene>
    <name evidence="2" type="ORF">SDC9_27466</name>
</gene>
<dbReference type="Pfam" id="PF01863">
    <property type="entry name" value="YgjP-like"/>
    <property type="match status" value="1"/>
</dbReference>
<dbReference type="InterPro" id="IPR002725">
    <property type="entry name" value="YgjP-like_metallopeptidase"/>
</dbReference>
<accession>A0A644UR87</accession>
<dbReference type="InterPro" id="IPR053136">
    <property type="entry name" value="UTP_pyrophosphatase-like"/>
</dbReference>
<reference evidence="2" key="1">
    <citation type="submission" date="2019-08" db="EMBL/GenBank/DDBJ databases">
        <authorList>
            <person name="Kucharzyk K."/>
            <person name="Murdoch R.W."/>
            <person name="Higgins S."/>
            <person name="Loffler F."/>
        </authorList>
    </citation>
    <scope>NUCLEOTIDE SEQUENCE</scope>
</reference>
<name>A0A644UR87_9ZZZZ</name>
<dbReference type="Gene3D" id="3.30.2010.10">
    <property type="entry name" value="Metalloproteases ('zincins'), catalytic domain"/>
    <property type="match status" value="1"/>
</dbReference>
<feature type="domain" description="YgjP-like metallopeptidase" evidence="1">
    <location>
        <begin position="22"/>
        <end position="230"/>
    </location>
</feature>
<dbReference type="PANTHER" id="PTHR30399">
    <property type="entry name" value="UNCHARACTERIZED PROTEIN YGJP"/>
    <property type="match status" value="1"/>
</dbReference>
<proteinExistence type="predicted"/>
<evidence type="ECO:0000313" key="2">
    <source>
        <dbReference type="EMBL" id="MPL81538.1"/>
    </source>
</evidence>